<dbReference type="STRING" id="481448.Minf_0881"/>
<evidence type="ECO:0000256" key="1">
    <source>
        <dbReference type="ARBA" id="ARBA00023118"/>
    </source>
</evidence>
<evidence type="ECO:0000313" key="3">
    <source>
        <dbReference type="EMBL" id="ACD82936.1"/>
    </source>
</evidence>
<keyword evidence="1" id="KW-0051">Antiviral defense</keyword>
<dbReference type="AlphaFoldDB" id="B3E1E0"/>
<dbReference type="eggNOG" id="COG1337">
    <property type="taxonomic scope" value="Bacteria"/>
</dbReference>
<dbReference type="OrthoDB" id="482771at2"/>
<name>B3E1E0_METI4</name>
<dbReference type="Proteomes" id="UP000009149">
    <property type="component" value="Chromosome"/>
</dbReference>
<dbReference type="PANTHER" id="PTHR35579:SF3">
    <property type="entry name" value="CRISPR SYSTEM CMS ENDORIBONUCLEASE CSM3"/>
    <property type="match status" value="1"/>
</dbReference>
<dbReference type="InterPro" id="IPR052216">
    <property type="entry name" value="CRISPR_Csm3_endoribonuclease"/>
</dbReference>
<evidence type="ECO:0000259" key="2">
    <source>
        <dbReference type="Pfam" id="PF03787"/>
    </source>
</evidence>
<sequence length="680" mass="76227">MSRFTLEIELLEDLHIGAGIGWGDIDALQVRDRLGRPVLPSSHIKGVMRSAALEWHRFDPQSISCQQIDELFGCAGKKQGKLQLTGAYCDAQQVPKALIWGSTRISPRSGTADEGSLRFFEYIPAGSRFRMEAMLPDGETQLLELFKAIVARTDSLGSGRQRGNGRIRWSWTEQAPHATPVPREKASGTPCRLRLLLRNLDPICLPLTGHPGNLIASLSFIRGRTLRGAFVANCLQNGKAQLAQGLLADTLSWGDALPLPQSVGCEGFEQFEVLPIPLSIGTPKAKAPSSDLPWWATSQRGDFLGDRGEKDLILQQPQDQENLDRPKEEEFLFRKSPKDSRWQRYRPQILERLHTRVPSEYNKTEQALFSMEEIAEGTHFLADILLTEPRQIEILKEALQVVARCWLRVGRGGRPLELVSATWLPPATHGSKLVSEGFTLLLESDLIARDSLGNFVERLEAKTIADLVGFPADRLITRKSFSESRELLGFNAATGLPRLAQLSIKAGSVVWIEGEGATELRQRLAEYLALGECPEEGFGRFRIDFLPEPQCRLSSETEVSTSAPEHAFYDNEEKLCRKAQEWYYKFDKIKSQPSPSQWGEFRAAIQAASTKEEIDKIFDSLKDASKRLGGKAWKEIVEHREFPKLQSQVSSLPLTDAKTFLDYFVRWFLSGKKSKEEPCG</sequence>
<dbReference type="CDD" id="cd09726">
    <property type="entry name" value="RAMP_I_III"/>
    <property type="match status" value="1"/>
</dbReference>
<dbReference type="GO" id="GO:0051607">
    <property type="term" value="P:defense response to virus"/>
    <property type="evidence" value="ECO:0007669"/>
    <property type="project" value="UniProtKB-KW"/>
</dbReference>
<dbReference type="HOGENOM" id="CLU_404294_0_0_0"/>
<feature type="domain" description="CRISPR type III-associated protein" evidence="2">
    <location>
        <begin position="7"/>
        <end position="167"/>
    </location>
</feature>
<gene>
    <name evidence="3" type="ordered locus">Minf_0881</name>
</gene>
<dbReference type="InterPro" id="IPR005537">
    <property type="entry name" value="RAMP_III_fam"/>
</dbReference>
<dbReference type="RefSeq" id="WP_012463218.1">
    <property type="nucleotide sequence ID" value="NC_010794.1"/>
</dbReference>
<dbReference type="PANTHER" id="PTHR35579">
    <property type="entry name" value="CRISPR SYSTEM CMS ENDORIBONUCLEASE CSM3"/>
    <property type="match status" value="1"/>
</dbReference>
<dbReference type="Pfam" id="PF03787">
    <property type="entry name" value="RAMPs"/>
    <property type="match status" value="1"/>
</dbReference>
<dbReference type="EMBL" id="CP000975">
    <property type="protein sequence ID" value="ACD82936.1"/>
    <property type="molecule type" value="Genomic_DNA"/>
</dbReference>
<dbReference type="KEGG" id="min:Minf_0881"/>
<reference evidence="3 4" key="1">
    <citation type="journal article" date="2008" name="Biol. Direct">
        <title>Complete genome sequence of the extremely acidophilic methanotroph isolate V4, Methylacidiphilum infernorum, a representative of the bacterial phylum Verrucomicrobia.</title>
        <authorList>
            <person name="Hou S."/>
            <person name="Makarova K.S."/>
            <person name="Saw J.H."/>
            <person name="Senin P."/>
            <person name="Ly B.V."/>
            <person name="Zhou Z."/>
            <person name="Ren Y."/>
            <person name="Wang J."/>
            <person name="Galperin M.Y."/>
            <person name="Omelchenko M.V."/>
            <person name="Wolf Y.I."/>
            <person name="Yutin N."/>
            <person name="Koonin E.V."/>
            <person name="Stott M.B."/>
            <person name="Mountain B.W."/>
            <person name="Crowe M.A."/>
            <person name="Smirnova A.V."/>
            <person name="Dunfield P.F."/>
            <person name="Feng L."/>
            <person name="Wang L."/>
            <person name="Alam M."/>
        </authorList>
    </citation>
    <scope>NUCLEOTIDE SEQUENCE [LARGE SCALE GENOMIC DNA]</scope>
    <source>
        <strain evidence="4">Isolate V4</strain>
    </source>
</reference>
<accession>B3E1E0</accession>
<evidence type="ECO:0000313" key="4">
    <source>
        <dbReference type="Proteomes" id="UP000009149"/>
    </source>
</evidence>
<protein>
    <submittedName>
        <fullName evidence="3">CRISPR system related protein, RAMP superfamily</fullName>
    </submittedName>
</protein>
<organism evidence="3 4">
    <name type="scientific">Methylacidiphilum infernorum (isolate V4)</name>
    <name type="common">Methylokorus infernorum (strain V4)</name>
    <dbReference type="NCBI Taxonomy" id="481448"/>
    <lineage>
        <taxon>Bacteria</taxon>
        <taxon>Pseudomonadati</taxon>
        <taxon>Verrucomicrobiota</taxon>
        <taxon>Methylacidiphilae</taxon>
        <taxon>Methylacidiphilales</taxon>
        <taxon>Methylacidiphilaceae</taxon>
        <taxon>Methylacidiphilum (ex Ratnadevi et al. 2023)</taxon>
    </lineage>
</organism>
<proteinExistence type="predicted"/>